<reference evidence="1 2" key="1">
    <citation type="submission" date="2018-06" db="EMBL/GenBank/DDBJ databases">
        <authorList>
            <consortium name="Pathogen Informatics"/>
            <person name="Doyle S."/>
        </authorList>
    </citation>
    <scope>NUCLEOTIDE SEQUENCE [LARGE SCALE GENOMIC DNA]</scope>
    <source>
        <strain evidence="1 2">NCTC13379</strain>
    </source>
</reference>
<name>A0AAX2KWA4_ENTFL</name>
<gene>
    <name evidence="1" type="ORF">NCTC13379_03353</name>
</gene>
<comment type="caution">
    <text evidence="1">The sequence shown here is derived from an EMBL/GenBank/DDBJ whole genome shotgun (WGS) entry which is preliminary data.</text>
</comment>
<evidence type="ECO:0000313" key="2">
    <source>
        <dbReference type="Proteomes" id="UP000254396"/>
    </source>
</evidence>
<evidence type="ECO:0008006" key="3">
    <source>
        <dbReference type="Google" id="ProtNLM"/>
    </source>
</evidence>
<accession>A0AAX2KWA4</accession>
<proteinExistence type="predicted"/>
<evidence type="ECO:0000313" key="1">
    <source>
        <dbReference type="EMBL" id="STQ82908.1"/>
    </source>
</evidence>
<dbReference type="Proteomes" id="UP000254396">
    <property type="component" value="Unassembled WGS sequence"/>
</dbReference>
<protein>
    <recommendedName>
        <fullName evidence="3">MarR family transcriptional regulator</fullName>
    </recommendedName>
</protein>
<sequence>MKTSGKVLLDQLTTIDYEARQCVFLETAHEKLIDELLLKVRTVFQKVNKTNKF</sequence>
<organism evidence="1 2">
    <name type="scientific">Enterococcus faecalis</name>
    <name type="common">Streptococcus faecalis</name>
    <dbReference type="NCBI Taxonomy" id="1351"/>
    <lineage>
        <taxon>Bacteria</taxon>
        <taxon>Bacillati</taxon>
        <taxon>Bacillota</taxon>
        <taxon>Bacilli</taxon>
        <taxon>Lactobacillales</taxon>
        <taxon>Enterococcaceae</taxon>
        <taxon>Enterococcus</taxon>
    </lineage>
</organism>
<dbReference type="SUPFAM" id="SSF50118">
    <property type="entry name" value="Cell growth inhibitor/plasmid maintenance toxic component"/>
    <property type="match status" value="1"/>
</dbReference>
<dbReference type="AlphaFoldDB" id="A0AAX2KWA4"/>
<dbReference type="EMBL" id="UGIX01000002">
    <property type="protein sequence ID" value="STQ82908.1"/>
    <property type="molecule type" value="Genomic_DNA"/>
</dbReference>